<dbReference type="OrthoDB" id="10011495at2"/>
<proteinExistence type="predicted"/>
<dbReference type="STRING" id="369401.SAMN05428642_1155"/>
<gene>
    <name evidence="1" type="ORF">SAMN05428642_1155</name>
</gene>
<evidence type="ECO:0000313" key="1">
    <source>
        <dbReference type="EMBL" id="SFZ95209.1"/>
    </source>
</evidence>
<keyword evidence="2" id="KW-1185">Reference proteome</keyword>
<sequence>MYNINSTTTYSEDRRSLYLAVGFASLSLISYSETSSAIIDHIEPEVTIQIDQTSEEQTSSELTQHAMNLAQSSLAEDWNDESDEHWESFL</sequence>
<protein>
    <submittedName>
        <fullName evidence="1">Uncharacterized protein</fullName>
    </submittedName>
</protein>
<dbReference type="AlphaFoldDB" id="A0A1K2IS04"/>
<name>A0A1K2IS04_9FLAO</name>
<dbReference type="Proteomes" id="UP000182544">
    <property type="component" value="Unassembled WGS sequence"/>
</dbReference>
<accession>A0A1K2IS04</accession>
<dbReference type="EMBL" id="FPKV01000015">
    <property type="protein sequence ID" value="SFZ95209.1"/>
    <property type="molecule type" value="Genomic_DNA"/>
</dbReference>
<reference evidence="1 2" key="1">
    <citation type="submission" date="2016-10" db="EMBL/GenBank/DDBJ databases">
        <authorList>
            <person name="de Groot N.N."/>
        </authorList>
    </citation>
    <scope>NUCLEOTIDE SEQUENCE [LARGE SCALE GENOMIC DNA]</scope>
    <source>
        <strain evidence="1 2">DSM 18180</strain>
    </source>
</reference>
<evidence type="ECO:0000313" key="2">
    <source>
        <dbReference type="Proteomes" id="UP000182544"/>
    </source>
</evidence>
<dbReference type="RefSeq" id="WP_072403782.1">
    <property type="nucleotide sequence ID" value="NZ_FPKV01000015.1"/>
</dbReference>
<organism evidence="1 2">
    <name type="scientific">Flaviramulus basaltis</name>
    <dbReference type="NCBI Taxonomy" id="369401"/>
    <lineage>
        <taxon>Bacteria</taxon>
        <taxon>Pseudomonadati</taxon>
        <taxon>Bacteroidota</taxon>
        <taxon>Flavobacteriia</taxon>
        <taxon>Flavobacteriales</taxon>
        <taxon>Flavobacteriaceae</taxon>
        <taxon>Flaviramulus</taxon>
    </lineage>
</organism>